<dbReference type="OrthoDB" id="445362at2759"/>
<protein>
    <recommendedName>
        <fullName evidence="1">SPIN90/Ldb17 leucine-rich domain-containing protein</fullName>
    </recommendedName>
</protein>
<dbReference type="EMBL" id="KQ257450">
    <property type="protein sequence ID" value="KND04535.1"/>
    <property type="molecule type" value="Genomic_DNA"/>
</dbReference>
<accession>A0A0L0HUG0</accession>
<dbReference type="InterPro" id="IPR030125">
    <property type="entry name" value="SPIN90/Ldb17"/>
</dbReference>
<dbReference type="PANTHER" id="PTHR13357:SF1">
    <property type="entry name" value="NCK-INTERACTING PROTEIN WITH SH3 DOMAIN"/>
    <property type="match status" value="1"/>
</dbReference>
<evidence type="ECO:0000313" key="3">
    <source>
        <dbReference type="Proteomes" id="UP000053201"/>
    </source>
</evidence>
<dbReference type="VEuPathDB" id="FungiDB:SPPG_08825"/>
<dbReference type="GO" id="GO:0006897">
    <property type="term" value="P:endocytosis"/>
    <property type="evidence" value="ECO:0007669"/>
    <property type="project" value="TreeGrafter"/>
</dbReference>
<dbReference type="AlphaFoldDB" id="A0A0L0HUG0"/>
<dbReference type="GO" id="GO:0000147">
    <property type="term" value="P:actin cortical patch assembly"/>
    <property type="evidence" value="ECO:0007669"/>
    <property type="project" value="TreeGrafter"/>
</dbReference>
<name>A0A0L0HUG0_SPIPD</name>
<dbReference type="STRING" id="645134.A0A0L0HUG0"/>
<dbReference type="InterPro" id="IPR016024">
    <property type="entry name" value="ARM-type_fold"/>
</dbReference>
<proteinExistence type="predicted"/>
<evidence type="ECO:0000313" key="2">
    <source>
        <dbReference type="EMBL" id="KND04535.1"/>
    </source>
</evidence>
<dbReference type="Proteomes" id="UP000053201">
    <property type="component" value="Unassembled WGS sequence"/>
</dbReference>
<gene>
    <name evidence="2" type="ORF">SPPG_08825</name>
</gene>
<keyword evidence="3" id="KW-1185">Reference proteome</keyword>
<dbReference type="RefSeq" id="XP_016612574.1">
    <property type="nucleotide sequence ID" value="XM_016756964.1"/>
</dbReference>
<dbReference type="GO" id="GO:0071933">
    <property type="term" value="F:Arp2/3 complex binding"/>
    <property type="evidence" value="ECO:0007669"/>
    <property type="project" value="TreeGrafter"/>
</dbReference>
<sequence length="338" mass="39100">MNGEEQAIYCESLVKRVDRLLEDKDTPFADVVQGVIKCLQPAVPYLSTRNIQLLCAQVLSGRLEDDPDEVVDLLGNYENSEDDAAYIVYSLLHHLGHAWPNAFRRLDDEWLARLKTVLLKRSGERCHQMAALLMCEICETRELSLSDLETFDASFLNNLAEMIEQTGSAENEEENYTLVRALLAIHDQFAQKNFARSVIPNRVIEVLQKRIDQSKTLSENFIFIFNREEDRKRRIIMARFLEIVLSSTSARNLWYTNDLGIILDVVIRETNNVDAEDEMLHHSYIRLLPLLLRHPNVTWSERRKQEVEKQLVGIRDGPFVKSSTRKCAERALMDILRP</sequence>
<dbReference type="GO" id="GO:0030479">
    <property type="term" value="C:actin cortical patch"/>
    <property type="evidence" value="ECO:0007669"/>
    <property type="project" value="TreeGrafter"/>
</dbReference>
<dbReference type="eggNOG" id="KOG4035">
    <property type="taxonomic scope" value="Eukaryota"/>
</dbReference>
<reference evidence="2 3" key="1">
    <citation type="submission" date="2009-08" db="EMBL/GenBank/DDBJ databases">
        <title>The Genome Sequence of Spizellomyces punctatus strain DAOM BR117.</title>
        <authorList>
            <consortium name="The Broad Institute Genome Sequencing Platform"/>
            <person name="Russ C."/>
            <person name="Cuomo C."/>
            <person name="Shea T."/>
            <person name="Young S.K."/>
            <person name="Zeng Q."/>
            <person name="Koehrsen M."/>
            <person name="Haas B."/>
            <person name="Borodovsky M."/>
            <person name="Guigo R."/>
            <person name="Alvarado L."/>
            <person name="Berlin A."/>
            <person name="Bochicchio J."/>
            <person name="Borenstein D."/>
            <person name="Chapman S."/>
            <person name="Chen Z."/>
            <person name="Engels R."/>
            <person name="Freedman E."/>
            <person name="Gellesch M."/>
            <person name="Goldberg J."/>
            <person name="Griggs A."/>
            <person name="Gujja S."/>
            <person name="Heiman D."/>
            <person name="Hepburn T."/>
            <person name="Howarth C."/>
            <person name="Jen D."/>
            <person name="Larson L."/>
            <person name="Lewis B."/>
            <person name="Mehta T."/>
            <person name="Park D."/>
            <person name="Pearson M."/>
            <person name="Roberts A."/>
            <person name="Saif S."/>
            <person name="Shenoy N."/>
            <person name="Sisk P."/>
            <person name="Stolte C."/>
            <person name="Sykes S."/>
            <person name="Thomson T."/>
            <person name="Walk T."/>
            <person name="White J."/>
            <person name="Yandava C."/>
            <person name="Burger G."/>
            <person name="Gray M.W."/>
            <person name="Holland P.W.H."/>
            <person name="King N."/>
            <person name="Lang F.B.F."/>
            <person name="Roger A.J."/>
            <person name="Ruiz-Trillo I."/>
            <person name="Lander E."/>
            <person name="Nusbaum C."/>
        </authorList>
    </citation>
    <scope>NUCLEOTIDE SEQUENCE [LARGE SCALE GENOMIC DNA]</scope>
    <source>
        <strain evidence="2 3">DAOM BR117</strain>
    </source>
</reference>
<dbReference type="InParanoid" id="A0A0L0HUG0"/>
<feature type="domain" description="SPIN90/Ldb17 leucine-rich" evidence="1">
    <location>
        <begin position="172"/>
        <end position="305"/>
    </location>
</feature>
<organism evidence="2 3">
    <name type="scientific">Spizellomyces punctatus (strain DAOM BR117)</name>
    <dbReference type="NCBI Taxonomy" id="645134"/>
    <lineage>
        <taxon>Eukaryota</taxon>
        <taxon>Fungi</taxon>
        <taxon>Fungi incertae sedis</taxon>
        <taxon>Chytridiomycota</taxon>
        <taxon>Chytridiomycota incertae sedis</taxon>
        <taxon>Chytridiomycetes</taxon>
        <taxon>Spizellomycetales</taxon>
        <taxon>Spizellomycetaceae</taxon>
        <taxon>Spizellomyces</taxon>
    </lineage>
</organism>
<dbReference type="SUPFAM" id="SSF48371">
    <property type="entry name" value="ARM repeat"/>
    <property type="match status" value="1"/>
</dbReference>
<dbReference type="PANTHER" id="PTHR13357">
    <property type="entry name" value="SH3 ADAPTER PROTEIN SPIN90 NCK INTERACTING PROTEIN WITH SH3 DOMAIN"/>
    <property type="match status" value="1"/>
</dbReference>
<dbReference type="GO" id="GO:0051666">
    <property type="term" value="P:actin cortical patch localization"/>
    <property type="evidence" value="ECO:0007669"/>
    <property type="project" value="TreeGrafter"/>
</dbReference>
<evidence type="ECO:0000259" key="1">
    <source>
        <dbReference type="Pfam" id="PF09431"/>
    </source>
</evidence>
<dbReference type="Pfam" id="PF09431">
    <property type="entry name" value="SPIN90_LRD"/>
    <property type="match status" value="1"/>
</dbReference>
<dbReference type="GeneID" id="27691950"/>
<dbReference type="InterPro" id="IPR018556">
    <property type="entry name" value="SPIN90/Ldb17_LRD"/>
</dbReference>